<sequence>MVNRFIIIIMALILISPMRSWAQEVGRQHVDHCANMEIANLKELITKSVLQKQLKGDKFFPRGYDLIFSKVAPQFNKHADIWLVTIYLAKDKIAYFKRFALFNCNWTIEYSLDPSFEPTSVNAASQL</sequence>
<comment type="caution">
    <text evidence="1">The sequence shown here is derived from an EMBL/GenBank/DDBJ whole genome shotgun (WGS) entry which is preliminary data.</text>
</comment>
<dbReference type="EMBL" id="JBAKIA010000030">
    <property type="protein sequence ID" value="MEJ8476861.1"/>
    <property type="molecule type" value="Genomic_DNA"/>
</dbReference>
<keyword evidence="2" id="KW-1185">Reference proteome</keyword>
<reference evidence="1 2" key="1">
    <citation type="submission" date="2024-02" db="EMBL/GenBank/DDBJ databases">
        <title>Roseibium algae sp. nov., isolated from marine alga (Grateloupia sp.), showing potential in myo-inositol conversion.</title>
        <authorList>
            <person name="Wang Y."/>
        </authorList>
    </citation>
    <scope>NUCLEOTIDE SEQUENCE [LARGE SCALE GENOMIC DNA]</scope>
    <source>
        <strain evidence="1 2">H3510</strain>
    </source>
</reference>
<evidence type="ECO:0008006" key="3">
    <source>
        <dbReference type="Google" id="ProtNLM"/>
    </source>
</evidence>
<evidence type="ECO:0000313" key="2">
    <source>
        <dbReference type="Proteomes" id="UP001385499"/>
    </source>
</evidence>
<evidence type="ECO:0000313" key="1">
    <source>
        <dbReference type="EMBL" id="MEJ8476861.1"/>
    </source>
</evidence>
<accession>A0ABU8TRQ8</accession>
<gene>
    <name evidence="1" type="ORF">V6575_22520</name>
</gene>
<proteinExistence type="predicted"/>
<dbReference type="RefSeq" id="WP_340277676.1">
    <property type="nucleotide sequence ID" value="NZ_JBAKIA010000030.1"/>
</dbReference>
<name>A0ABU8TRQ8_9HYPH</name>
<dbReference type="Proteomes" id="UP001385499">
    <property type="component" value="Unassembled WGS sequence"/>
</dbReference>
<organism evidence="1 2">
    <name type="scientific">Roseibium algae</name>
    <dbReference type="NCBI Taxonomy" id="3123038"/>
    <lineage>
        <taxon>Bacteria</taxon>
        <taxon>Pseudomonadati</taxon>
        <taxon>Pseudomonadota</taxon>
        <taxon>Alphaproteobacteria</taxon>
        <taxon>Hyphomicrobiales</taxon>
        <taxon>Stappiaceae</taxon>
        <taxon>Roseibium</taxon>
    </lineage>
</organism>
<protein>
    <recommendedName>
        <fullName evidence="3">DUF3888 domain-containing protein</fullName>
    </recommendedName>
</protein>